<gene>
    <name evidence="1" type="ORF">Esi_0080_0072</name>
</gene>
<dbReference type="OrthoDB" id="10279123at2759"/>
<evidence type="ECO:0000313" key="2">
    <source>
        <dbReference type="Proteomes" id="UP000002630"/>
    </source>
</evidence>
<proteinExistence type="predicted"/>
<dbReference type="EMBL" id="FN649036">
    <property type="protein sequence ID" value="CBJ27668.1"/>
    <property type="molecule type" value="Genomic_DNA"/>
</dbReference>
<dbReference type="EMBL" id="FN649753">
    <property type="protein sequence ID" value="CBJ27668.1"/>
    <property type="molecule type" value="Genomic_DNA"/>
</dbReference>
<protein>
    <submittedName>
        <fullName evidence="1">Uncharacterized protein</fullName>
    </submittedName>
</protein>
<accession>D7G7B7</accession>
<name>D7G7B7_ECTSI</name>
<dbReference type="InParanoid" id="D7G7B7"/>
<dbReference type="Proteomes" id="UP000002630">
    <property type="component" value="Linkage Group LG28"/>
</dbReference>
<reference evidence="1 2" key="1">
    <citation type="journal article" date="2010" name="Nature">
        <title>The Ectocarpus genome and the independent evolution of multicellularity in brown algae.</title>
        <authorList>
            <person name="Cock J.M."/>
            <person name="Sterck L."/>
            <person name="Rouze P."/>
            <person name="Scornet D."/>
            <person name="Allen A.E."/>
            <person name="Amoutzias G."/>
            <person name="Anthouard V."/>
            <person name="Artiguenave F."/>
            <person name="Aury J.M."/>
            <person name="Badger J.H."/>
            <person name="Beszteri B."/>
            <person name="Billiau K."/>
            <person name="Bonnet E."/>
            <person name="Bothwell J.H."/>
            <person name="Bowler C."/>
            <person name="Boyen C."/>
            <person name="Brownlee C."/>
            <person name="Carrano C.J."/>
            <person name="Charrier B."/>
            <person name="Cho G.Y."/>
            <person name="Coelho S.M."/>
            <person name="Collen J."/>
            <person name="Corre E."/>
            <person name="Da Silva C."/>
            <person name="Delage L."/>
            <person name="Delaroque N."/>
            <person name="Dittami S.M."/>
            <person name="Doulbeau S."/>
            <person name="Elias M."/>
            <person name="Farnham G."/>
            <person name="Gachon C.M."/>
            <person name="Gschloessl B."/>
            <person name="Heesch S."/>
            <person name="Jabbari K."/>
            <person name="Jubin C."/>
            <person name="Kawai H."/>
            <person name="Kimura K."/>
            <person name="Kloareg B."/>
            <person name="Kupper F.C."/>
            <person name="Lang D."/>
            <person name="Le Bail A."/>
            <person name="Leblanc C."/>
            <person name="Lerouge P."/>
            <person name="Lohr M."/>
            <person name="Lopez P.J."/>
            <person name="Martens C."/>
            <person name="Maumus F."/>
            <person name="Michel G."/>
            <person name="Miranda-Saavedra D."/>
            <person name="Morales J."/>
            <person name="Moreau H."/>
            <person name="Motomura T."/>
            <person name="Nagasato C."/>
            <person name="Napoli C.A."/>
            <person name="Nelson D.R."/>
            <person name="Nyvall-Collen P."/>
            <person name="Peters A.F."/>
            <person name="Pommier C."/>
            <person name="Potin P."/>
            <person name="Poulain J."/>
            <person name="Quesneville H."/>
            <person name="Read B."/>
            <person name="Rensing S.A."/>
            <person name="Ritter A."/>
            <person name="Rousvoal S."/>
            <person name="Samanta M."/>
            <person name="Samson G."/>
            <person name="Schroeder D.C."/>
            <person name="Segurens B."/>
            <person name="Strittmatter M."/>
            <person name="Tonon T."/>
            <person name="Tregear J.W."/>
            <person name="Valentin K."/>
            <person name="von Dassow P."/>
            <person name="Yamagishi T."/>
            <person name="Van de Peer Y."/>
            <person name="Wincker P."/>
        </authorList>
    </citation>
    <scope>NUCLEOTIDE SEQUENCE [LARGE SCALE GENOMIC DNA]</scope>
    <source>
        <strain evidence="2">Ec32 / CCAP1310/4</strain>
    </source>
</reference>
<keyword evidence="2" id="KW-1185">Reference proteome</keyword>
<sequence length="48" mass="5112">MSLIVIAGVLAAGLLSVGAYRLWLKATADDDDVEIDGTMRTRIRHGGL</sequence>
<organism evidence="1 2">
    <name type="scientific">Ectocarpus siliculosus</name>
    <name type="common">Brown alga</name>
    <name type="synonym">Conferva siliculosa</name>
    <dbReference type="NCBI Taxonomy" id="2880"/>
    <lineage>
        <taxon>Eukaryota</taxon>
        <taxon>Sar</taxon>
        <taxon>Stramenopiles</taxon>
        <taxon>Ochrophyta</taxon>
        <taxon>PX clade</taxon>
        <taxon>Phaeophyceae</taxon>
        <taxon>Ectocarpales</taxon>
        <taxon>Ectocarpaceae</taxon>
        <taxon>Ectocarpus</taxon>
    </lineage>
</organism>
<evidence type="ECO:0000313" key="1">
    <source>
        <dbReference type="EMBL" id="CBJ27668.1"/>
    </source>
</evidence>
<dbReference type="AlphaFoldDB" id="D7G7B7"/>